<feature type="chain" id="PRO_5029896964" evidence="1">
    <location>
        <begin position="24"/>
        <end position="158"/>
    </location>
</feature>
<dbReference type="RefSeq" id="WP_152124647.1">
    <property type="nucleotide sequence ID" value="NZ_WELI01000005.1"/>
</dbReference>
<organism evidence="2 3">
    <name type="scientific">Rudanella paleaurantiibacter</name>
    <dbReference type="NCBI Taxonomy" id="2614655"/>
    <lineage>
        <taxon>Bacteria</taxon>
        <taxon>Pseudomonadati</taxon>
        <taxon>Bacteroidota</taxon>
        <taxon>Cytophagia</taxon>
        <taxon>Cytophagales</taxon>
        <taxon>Cytophagaceae</taxon>
        <taxon>Rudanella</taxon>
    </lineage>
</organism>
<dbReference type="Gene3D" id="3.30.1330.40">
    <property type="entry name" value="RutC-like"/>
    <property type="match status" value="1"/>
</dbReference>
<protein>
    <submittedName>
        <fullName evidence="2">RidA family protein</fullName>
    </submittedName>
</protein>
<dbReference type="InterPro" id="IPR035959">
    <property type="entry name" value="RutC-like_sf"/>
</dbReference>
<name>A0A7J5U098_9BACT</name>
<reference evidence="2 3" key="1">
    <citation type="submission" date="2019-10" db="EMBL/GenBank/DDBJ databases">
        <title>Rudanella paleaurantiibacter sp. nov., isolated from sludge.</title>
        <authorList>
            <person name="Xu S.Q."/>
        </authorList>
    </citation>
    <scope>NUCLEOTIDE SEQUENCE [LARGE SCALE GENOMIC DNA]</scope>
    <source>
        <strain evidence="2 3">HX-22-17</strain>
    </source>
</reference>
<dbReference type="EMBL" id="WELI01000005">
    <property type="protein sequence ID" value="KAB7730030.1"/>
    <property type="molecule type" value="Genomic_DNA"/>
</dbReference>
<evidence type="ECO:0000313" key="3">
    <source>
        <dbReference type="Proteomes" id="UP000488299"/>
    </source>
</evidence>
<feature type="signal peptide" evidence="1">
    <location>
        <begin position="1"/>
        <end position="23"/>
    </location>
</feature>
<comment type="caution">
    <text evidence="2">The sequence shown here is derived from an EMBL/GenBank/DDBJ whole genome shotgun (WGS) entry which is preliminary data.</text>
</comment>
<accession>A0A7J5U098</accession>
<dbReference type="InterPro" id="IPR006175">
    <property type="entry name" value="YjgF/YER057c/UK114"/>
</dbReference>
<dbReference type="Pfam" id="PF01042">
    <property type="entry name" value="Ribonuc_L-PSP"/>
    <property type="match status" value="1"/>
</dbReference>
<keyword evidence="3" id="KW-1185">Reference proteome</keyword>
<proteinExistence type="predicted"/>
<evidence type="ECO:0000256" key="1">
    <source>
        <dbReference type="SAM" id="SignalP"/>
    </source>
</evidence>
<gene>
    <name evidence="2" type="ORF">F5984_12655</name>
</gene>
<dbReference type="SUPFAM" id="SSF55298">
    <property type="entry name" value="YjgF-like"/>
    <property type="match status" value="1"/>
</dbReference>
<dbReference type="Proteomes" id="UP000488299">
    <property type="component" value="Unassembled WGS sequence"/>
</dbReference>
<keyword evidence="1" id="KW-0732">Signal</keyword>
<dbReference type="AlphaFoldDB" id="A0A7J5U098"/>
<evidence type="ECO:0000313" key="2">
    <source>
        <dbReference type="EMBL" id="KAB7730030.1"/>
    </source>
</evidence>
<sequence length="158" mass="17544">MKNCLNRWLMVGALGLSALMGHAQSTPTAKLLPTYLYPVETTVPNRKIYICGQRPVDDQGQVVSRGNLNAQLALIFVNLTQTLRTVGMGPNNIRQISYRITSSDEKSNSDNQQIVRGLANRYFSENKANQPAISDIKNVPQQVDKDVMIEVEVVAVKE</sequence>